<dbReference type="InParanoid" id="J0WKJ7"/>
<dbReference type="EMBL" id="JH689129">
    <property type="protein sequence ID" value="EJD32285.1"/>
    <property type="molecule type" value="Genomic_DNA"/>
</dbReference>
<proteinExistence type="predicted"/>
<dbReference type="SUPFAM" id="SSF81383">
    <property type="entry name" value="F-box domain"/>
    <property type="match status" value="1"/>
</dbReference>
<reference evidence="3" key="1">
    <citation type="journal article" date="2012" name="Science">
        <title>The Paleozoic origin of enzymatic lignin decomposition reconstructed from 31 fungal genomes.</title>
        <authorList>
            <person name="Floudas D."/>
            <person name="Binder M."/>
            <person name="Riley R."/>
            <person name="Barry K."/>
            <person name="Blanchette R.A."/>
            <person name="Henrissat B."/>
            <person name="Martinez A.T."/>
            <person name="Otillar R."/>
            <person name="Spatafora J.W."/>
            <person name="Yadav J.S."/>
            <person name="Aerts A."/>
            <person name="Benoit I."/>
            <person name="Boyd A."/>
            <person name="Carlson A."/>
            <person name="Copeland A."/>
            <person name="Coutinho P.M."/>
            <person name="de Vries R.P."/>
            <person name="Ferreira P."/>
            <person name="Findley K."/>
            <person name="Foster B."/>
            <person name="Gaskell J."/>
            <person name="Glotzer D."/>
            <person name="Gorecki P."/>
            <person name="Heitman J."/>
            <person name="Hesse C."/>
            <person name="Hori C."/>
            <person name="Igarashi K."/>
            <person name="Jurgens J.A."/>
            <person name="Kallen N."/>
            <person name="Kersten P."/>
            <person name="Kohler A."/>
            <person name="Kuees U."/>
            <person name="Kumar T.K.A."/>
            <person name="Kuo A."/>
            <person name="LaButti K."/>
            <person name="Larrondo L.F."/>
            <person name="Lindquist E."/>
            <person name="Ling A."/>
            <person name="Lombard V."/>
            <person name="Lucas S."/>
            <person name="Lundell T."/>
            <person name="Martin R."/>
            <person name="McLaughlin D.J."/>
            <person name="Morgenstern I."/>
            <person name="Morin E."/>
            <person name="Murat C."/>
            <person name="Nagy L.G."/>
            <person name="Nolan M."/>
            <person name="Ohm R.A."/>
            <person name="Patyshakuliyeva A."/>
            <person name="Rokas A."/>
            <person name="Ruiz-Duenas F.J."/>
            <person name="Sabat G."/>
            <person name="Salamov A."/>
            <person name="Samejima M."/>
            <person name="Schmutz J."/>
            <person name="Slot J.C."/>
            <person name="St John F."/>
            <person name="Stenlid J."/>
            <person name="Sun H."/>
            <person name="Sun S."/>
            <person name="Syed K."/>
            <person name="Tsang A."/>
            <person name="Wiebenga A."/>
            <person name="Young D."/>
            <person name="Pisabarro A."/>
            <person name="Eastwood D.C."/>
            <person name="Martin F."/>
            <person name="Cullen D."/>
            <person name="Grigoriev I.V."/>
            <person name="Hibbett D.S."/>
        </authorList>
    </citation>
    <scope>NUCLEOTIDE SEQUENCE [LARGE SCALE GENOMIC DNA]</scope>
    <source>
        <strain evidence="3">TFB10046</strain>
    </source>
</reference>
<dbReference type="AlphaFoldDB" id="J0WKJ7"/>
<dbReference type="InterPro" id="IPR036047">
    <property type="entry name" value="F-box-like_dom_sf"/>
</dbReference>
<organism evidence="2 3">
    <name type="scientific">Auricularia subglabra (strain TFB-10046 / SS5)</name>
    <name type="common">White-rot fungus</name>
    <name type="synonym">Auricularia delicata (strain TFB10046)</name>
    <dbReference type="NCBI Taxonomy" id="717982"/>
    <lineage>
        <taxon>Eukaryota</taxon>
        <taxon>Fungi</taxon>
        <taxon>Dikarya</taxon>
        <taxon>Basidiomycota</taxon>
        <taxon>Agaricomycotina</taxon>
        <taxon>Agaricomycetes</taxon>
        <taxon>Auriculariales</taxon>
        <taxon>Auriculariaceae</taxon>
        <taxon>Auricularia</taxon>
    </lineage>
</organism>
<sequence length="161" mass="18252">MSLSTMPAELLQSVFDHFELPFLVSCAHVCHSWRQLARSHPTYWKDLYVSDESLTPSSAAFFVDRLNAGCRPESPLFLAIRCVIASPIMADLVMPEIRLHVHRAREITILFTPATTRIVFPMLHIAAPYLRCLRAHVFFPSSRPTARCTTVAPDSLRLPYT</sequence>
<evidence type="ECO:0000313" key="2">
    <source>
        <dbReference type="EMBL" id="EJD32285.1"/>
    </source>
</evidence>
<dbReference type="PROSITE" id="PS50181">
    <property type="entry name" value="FBOX"/>
    <property type="match status" value="1"/>
</dbReference>
<dbReference type="Proteomes" id="UP000006514">
    <property type="component" value="Unassembled WGS sequence"/>
</dbReference>
<keyword evidence="3" id="KW-1185">Reference proteome</keyword>
<accession>J0WKJ7</accession>
<protein>
    <recommendedName>
        <fullName evidence="1">F-box domain-containing protein</fullName>
    </recommendedName>
</protein>
<evidence type="ECO:0000259" key="1">
    <source>
        <dbReference type="PROSITE" id="PS50181"/>
    </source>
</evidence>
<dbReference type="SMART" id="SM00256">
    <property type="entry name" value="FBOX"/>
    <property type="match status" value="1"/>
</dbReference>
<gene>
    <name evidence="2" type="ORF">AURDEDRAFT_178667</name>
</gene>
<dbReference type="Pfam" id="PF12937">
    <property type="entry name" value="F-box-like"/>
    <property type="match status" value="1"/>
</dbReference>
<feature type="domain" description="F-box" evidence="1">
    <location>
        <begin position="1"/>
        <end position="47"/>
    </location>
</feature>
<dbReference type="InterPro" id="IPR001810">
    <property type="entry name" value="F-box_dom"/>
</dbReference>
<name>J0WKJ7_AURST</name>
<evidence type="ECO:0000313" key="3">
    <source>
        <dbReference type="Proteomes" id="UP000006514"/>
    </source>
</evidence>
<dbReference type="Gene3D" id="1.20.1280.50">
    <property type="match status" value="1"/>
</dbReference>
<dbReference type="KEGG" id="adl:AURDEDRAFT_178667"/>